<dbReference type="PATRIC" id="fig|1140003.3.peg.112"/>
<sequence>MVKKFPENFWWGAATSGPQSEGRFNKQHANVFDYWFEQSPEEFYDQIGPDVASNFYNSFESDLSMMEELSFNSLRTSIQWSRLIDDFETGSVNQDAVRFYNEVIDTMIQKGIRPVMNLHHFDIPVELYHKYGGWESKKVVELFVLFAKRCFELFGDRVKDWFTHNEPIVVVEGGYLHQFHYPKLVDGKKAMQVAYNLNLASAKVIQLFKEMTTSGDSRIGIILNLTPTYPATNSAEDQQAAHIAELFTNRLFLDPAIKGEFPEELVELLKENQVLWESTKEELAIIKQYTIDYLGVNYYHPHRVKAPDISPNSVGEWVPDRYYDEYELPGRRMNLDRGWEIYPKAIYDIALSIKEHYGNIAWFVSENGMGISNEERYQDETGVVNDRYRIDFMTEHLTYLHQAIEEGANCFGYHLWTPIDCWSWSNAYKNRYGLISNNIHTQIKTIKRSGYWFKQVAKDNCLPQSDVTFSTKF</sequence>
<dbReference type="STRING" id="1140003.OMY_00114"/>
<keyword evidence="6" id="KW-1185">Reference proteome</keyword>
<dbReference type="AlphaFoldDB" id="S0LIL8"/>
<dbReference type="eggNOG" id="COG2723">
    <property type="taxonomic scope" value="Bacteria"/>
</dbReference>
<protein>
    <recommendedName>
        <fullName evidence="7">Beta-glucosidase</fullName>
    </recommendedName>
</protein>
<keyword evidence="2" id="KW-0378">Hydrolase</keyword>
<evidence type="ECO:0000256" key="3">
    <source>
        <dbReference type="ARBA" id="ARBA00023295"/>
    </source>
</evidence>
<evidence type="ECO:0008006" key="7">
    <source>
        <dbReference type="Google" id="ProtNLM"/>
    </source>
</evidence>
<evidence type="ECO:0000313" key="5">
    <source>
        <dbReference type="EMBL" id="EOT87058.1"/>
    </source>
</evidence>
<dbReference type="Gene3D" id="3.20.20.80">
    <property type="entry name" value="Glycosidases"/>
    <property type="match status" value="1"/>
</dbReference>
<dbReference type="PRINTS" id="PR00131">
    <property type="entry name" value="GLHYDRLASE1"/>
</dbReference>
<evidence type="ECO:0000256" key="2">
    <source>
        <dbReference type="ARBA" id="ARBA00022801"/>
    </source>
</evidence>
<proteinExistence type="inferred from homology"/>
<comment type="similarity">
    <text evidence="1 4">Belongs to the glycosyl hydrolase 1 family.</text>
</comment>
<dbReference type="RefSeq" id="WP_016184606.1">
    <property type="nucleotide sequence ID" value="NZ_ASWO01000001.1"/>
</dbReference>
<evidence type="ECO:0000256" key="1">
    <source>
        <dbReference type="ARBA" id="ARBA00010838"/>
    </source>
</evidence>
<dbReference type="SUPFAM" id="SSF51445">
    <property type="entry name" value="(Trans)glycosidases"/>
    <property type="match status" value="1"/>
</dbReference>
<gene>
    <name evidence="5" type="ORF">I573_00113</name>
</gene>
<accession>S0LIL8</accession>
<dbReference type="InterPro" id="IPR017853">
    <property type="entry name" value="GH"/>
</dbReference>
<name>S0LIL8_9ENTE</name>
<evidence type="ECO:0000256" key="4">
    <source>
        <dbReference type="RuleBase" id="RU003690"/>
    </source>
</evidence>
<dbReference type="GO" id="GO:0005829">
    <property type="term" value="C:cytosol"/>
    <property type="evidence" value="ECO:0007669"/>
    <property type="project" value="TreeGrafter"/>
</dbReference>
<evidence type="ECO:0000313" key="6">
    <source>
        <dbReference type="Proteomes" id="UP000015961"/>
    </source>
</evidence>
<dbReference type="GO" id="GO:0008422">
    <property type="term" value="F:beta-glucosidase activity"/>
    <property type="evidence" value="ECO:0007669"/>
    <property type="project" value="TreeGrafter"/>
</dbReference>
<comment type="caution">
    <text evidence="5">The sequence shown here is derived from an EMBL/GenBank/DDBJ whole genome shotgun (WGS) entry which is preliminary data.</text>
</comment>
<dbReference type="OrthoDB" id="9765195at2"/>
<reference evidence="5 6" key="1">
    <citation type="submission" date="2013-03" db="EMBL/GenBank/DDBJ databases">
        <title>The Genome Sequence of Enterococcus sulfureus ATCC_49903 (PacBio/Illumina hybrid assembly).</title>
        <authorList>
            <consortium name="The Broad Institute Genomics Platform"/>
            <consortium name="The Broad Institute Genome Sequencing Center for Infectious Disease"/>
            <person name="Earl A."/>
            <person name="Russ C."/>
            <person name="Gilmore M."/>
            <person name="Surin D."/>
            <person name="Walker B."/>
            <person name="Young S."/>
            <person name="Zeng Q."/>
            <person name="Gargeya S."/>
            <person name="Fitzgerald M."/>
            <person name="Haas B."/>
            <person name="Abouelleil A."/>
            <person name="Allen A.W."/>
            <person name="Alvarado L."/>
            <person name="Arachchi H.M."/>
            <person name="Berlin A.M."/>
            <person name="Chapman S.B."/>
            <person name="Gainer-Dewar J."/>
            <person name="Goldberg J."/>
            <person name="Griggs A."/>
            <person name="Gujja S."/>
            <person name="Hansen M."/>
            <person name="Howarth C."/>
            <person name="Imamovic A."/>
            <person name="Ireland A."/>
            <person name="Larimer J."/>
            <person name="McCowan C."/>
            <person name="Murphy C."/>
            <person name="Pearson M."/>
            <person name="Poon T.W."/>
            <person name="Priest M."/>
            <person name="Roberts A."/>
            <person name="Saif S."/>
            <person name="Shea T."/>
            <person name="Sisk P."/>
            <person name="Sykes S."/>
            <person name="Wortman J."/>
            <person name="Nusbaum C."/>
            <person name="Birren B."/>
        </authorList>
    </citation>
    <scope>NUCLEOTIDE SEQUENCE [LARGE SCALE GENOMIC DNA]</scope>
    <source>
        <strain evidence="5 6">ATCC 49903</strain>
    </source>
</reference>
<dbReference type="PANTHER" id="PTHR10353">
    <property type="entry name" value="GLYCOSYL HYDROLASE"/>
    <property type="match status" value="1"/>
</dbReference>
<dbReference type="Proteomes" id="UP000015961">
    <property type="component" value="Unassembled WGS sequence"/>
</dbReference>
<dbReference type="InterPro" id="IPR001360">
    <property type="entry name" value="Glyco_hydro_1"/>
</dbReference>
<dbReference type="FunFam" id="3.20.20.80:FF:000004">
    <property type="entry name" value="Beta-glucosidase 6-phospho-beta-glucosidase"/>
    <property type="match status" value="1"/>
</dbReference>
<dbReference type="EMBL" id="ASWO01000001">
    <property type="protein sequence ID" value="EOT87058.1"/>
    <property type="molecule type" value="Genomic_DNA"/>
</dbReference>
<dbReference type="GO" id="GO:0016052">
    <property type="term" value="P:carbohydrate catabolic process"/>
    <property type="evidence" value="ECO:0007669"/>
    <property type="project" value="TreeGrafter"/>
</dbReference>
<dbReference type="Pfam" id="PF00232">
    <property type="entry name" value="Glyco_hydro_1"/>
    <property type="match status" value="1"/>
</dbReference>
<organism evidence="5 6">
    <name type="scientific">Enterococcus sulfureus ATCC 49903</name>
    <dbReference type="NCBI Taxonomy" id="1140003"/>
    <lineage>
        <taxon>Bacteria</taxon>
        <taxon>Bacillati</taxon>
        <taxon>Bacillota</taxon>
        <taxon>Bacilli</taxon>
        <taxon>Lactobacillales</taxon>
        <taxon>Enterococcaceae</taxon>
        <taxon>Enterococcus</taxon>
    </lineage>
</organism>
<keyword evidence="3" id="KW-0326">Glycosidase</keyword>
<dbReference type="PANTHER" id="PTHR10353:SF139">
    <property type="entry name" value="6-PHOSPHO-BETA-GLUCOSIDASE GMUD"/>
    <property type="match status" value="1"/>
</dbReference>